<proteinExistence type="predicted"/>
<accession>A0A0W0S9Q6</accession>
<protein>
    <submittedName>
        <fullName evidence="2">Uncharacterized protein</fullName>
    </submittedName>
</protein>
<evidence type="ECO:0000256" key="1">
    <source>
        <dbReference type="SAM" id="MobiDB-lite"/>
    </source>
</evidence>
<name>A0A0W0S9Q6_9GAMM</name>
<dbReference type="AlphaFoldDB" id="A0A0W0S9Q6"/>
<gene>
    <name evidence="2" type="ORF">Lche_2352</name>
</gene>
<sequence>MRTIKGIIKTAMEAIFISKGSIFLPRYSGVLPTISPAINTVRITSINIPYSPEPTPPKLTSPKCIIHKGTNPPRGVNESSMEFTEPLEAAVVAVVQIAELTIPKRVSLPSILPAG</sequence>
<organism evidence="2 3">
    <name type="scientific">Legionella cherrii</name>
    <dbReference type="NCBI Taxonomy" id="28084"/>
    <lineage>
        <taxon>Bacteria</taxon>
        <taxon>Pseudomonadati</taxon>
        <taxon>Pseudomonadota</taxon>
        <taxon>Gammaproteobacteria</taxon>
        <taxon>Legionellales</taxon>
        <taxon>Legionellaceae</taxon>
        <taxon>Legionella</taxon>
    </lineage>
</organism>
<dbReference type="EMBL" id="LNXW01000013">
    <property type="protein sequence ID" value="KTC80332.1"/>
    <property type="molecule type" value="Genomic_DNA"/>
</dbReference>
<comment type="caution">
    <text evidence="2">The sequence shown here is derived from an EMBL/GenBank/DDBJ whole genome shotgun (WGS) entry which is preliminary data.</text>
</comment>
<reference evidence="2 3" key="1">
    <citation type="submission" date="2015-11" db="EMBL/GenBank/DDBJ databases">
        <title>Genomic analysis of 38 Legionella species identifies large and diverse effector repertoires.</title>
        <authorList>
            <person name="Burstein D."/>
            <person name="Amaro F."/>
            <person name="Zusman T."/>
            <person name="Lifshitz Z."/>
            <person name="Cohen O."/>
            <person name="Gilbert J.A."/>
            <person name="Pupko T."/>
            <person name="Shuman H.A."/>
            <person name="Segal G."/>
        </authorList>
    </citation>
    <scope>NUCLEOTIDE SEQUENCE [LARGE SCALE GENOMIC DNA]</scope>
    <source>
        <strain evidence="2 3">ORW</strain>
    </source>
</reference>
<feature type="region of interest" description="Disordered" evidence="1">
    <location>
        <begin position="52"/>
        <end position="79"/>
    </location>
</feature>
<dbReference type="Proteomes" id="UP000054921">
    <property type="component" value="Unassembled WGS sequence"/>
</dbReference>
<evidence type="ECO:0000313" key="3">
    <source>
        <dbReference type="Proteomes" id="UP000054921"/>
    </source>
</evidence>
<evidence type="ECO:0000313" key="2">
    <source>
        <dbReference type="EMBL" id="KTC80332.1"/>
    </source>
</evidence>